<dbReference type="Pfam" id="PF02518">
    <property type="entry name" value="HATPase_c"/>
    <property type="match status" value="1"/>
</dbReference>
<dbReference type="EC" id="2.7.13.3" evidence="2"/>
<dbReference type="InterPro" id="IPR036890">
    <property type="entry name" value="HATPase_C_sf"/>
</dbReference>
<dbReference type="PROSITE" id="PS50109">
    <property type="entry name" value="HIS_KIN"/>
    <property type="match status" value="1"/>
</dbReference>
<evidence type="ECO:0000256" key="10">
    <source>
        <dbReference type="SAM" id="Phobius"/>
    </source>
</evidence>
<dbReference type="PRINTS" id="PR00344">
    <property type="entry name" value="BCTRLSENSOR"/>
</dbReference>
<dbReference type="SUPFAM" id="SSF55874">
    <property type="entry name" value="ATPase domain of HSP90 chaperone/DNA topoisomerase II/histidine kinase"/>
    <property type="match status" value="1"/>
</dbReference>
<dbReference type="InterPro" id="IPR018062">
    <property type="entry name" value="HTH_AraC-typ_CS"/>
</dbReference>
<dbReference type="Pfam" id="PF07495">
    <property type="entry name" value="Y_Y_Y"/>
    <property type="match status" value="1"/>
</dbReference>
<dbReference type="Pfam" id="PF12833">
    <property type="entry name" value="HTH_18"/>
    <property type="match status" value="1"/>
</dbReference>
<evidence type="ECO:0000256" key="5">
    <source>
        <dbReference type="ARBA" id="ARBA00022777"/>
    </source>
</evidence>
<evidence type="ECO:0000256" key="9">
    <source>
        <dbReference type="PROSITE-ProRule" id="PRU00169"/>
    </source>
</evidence>
<dbReference type="InterPro" id="IPR005467">
    <property type="entry name" value="His_kinase_dom"/>
</dbReference>
<dbReference type="InterPro" id="IPR001789">
    <property type="entry name" value="Sig_transdc_resp-reg_receiver"/>
</dbReference>
<keyword evidence="3 9" id="KW-0597">Phosphoprotein</keyword>
<dbReference type="CDD" id="cd00082">
    <property type="entry name" value="HisKA"/>
    <property type="match status" value="1"/>
</dbReference>
<evidence type="ECO:0000256" key="2">
    <source>
        <dbReference type="ARBA" id="ARBA00012438"/>
    </source>
</evidence>
<dbReference type="CDD" id="cd17574">
    <property type="entry name" value="REC_OmpR"/>
    <property type="match status" value="1"/>
</dbReference>
<feature type="domain" description="Response regulatory" evidence="13">
    <location>
        <begin position="1098"/>
        <end position="1213"/>
    </location>
</feature>
<dbReference type="SMART" id="SM00342">
    <property type="entry name" value="HTH_ARAC"/>
    <property type="match status" value="1"/>
</dbReference>
<dbReference type="PANTHER" id="PTHR43547:SF2">
    <property type="entry name" value="HYBRID SIGNAL TRANSDUCTION HISTIDINE KINASE C"/>
    <property type="match status" value="1"/>
</dbReference>
<dbReference type="SMART" id="SM00448">
    <property type="entry name" value="REC"/>
    <property type="match status" value="1"/>
</dbReference>
<keyword evidence="10" id="KW-1133">Transmembrane helix</keyword>
<proteinExistence type="predicted"/>
<dbReference type="InterPro" id="IPR011110">
    <property type="entry name" value="Reg_prop"/>
</dbReference>
<dbReference type="InterPro" id="IPR003594">
    <property type="entry name" value="HATPase_dom"/>
</dbReference>
<dbReference type="SUPFAM" id="SSF63829">
    <property type="entry name" value="Calcium-dependent phosphotriesterase"/>
    <property type="match status" value="3"/>
</dbReference>
<feature type="modified residue" description="4-aspartylphosphate" evidence="9">
    <location>
        <position position="1146"/>
    </location>
</feature>
<dbReference type="SMART" id="SM00387">
    <property type="entry name" value="HATPase_c"/>
    <property type="match status" value="1"/>
</dbReference>
<dbReference type="PROSITE" id="PS00041">
    <property type="entry name" value="HTH_ARAC_FAMILY_1"/>
    <property type="match status" value="1"/>
</dbReference>
<dbReference type="Gene3D" id="3.30.565.10">
    <property type="entry name" value="Histidine kinase-like ATPase, C-terminal domain"/>
    <property type="match status" value="1"/>
</dbReference>
<gene>
    <name evidence="14" type="ORF">D3H65_32525</name>
</gene>
<keyword evidence="4" id="KW-0808">Transferase</keyword>
<evidence type="ECO:0000256" key="1">
    <source>
        <dbReference type="ARBA" id="ARBA00000085"/>
    </source>
</evidence>
<evidence type="ECO:0000256" key="4">
    <source>
        <dbReference type="ARBA" id="ARBA00022679"/>
    </source>
</evidence>
<feature type="domain" description="Histidine kinase" evidence="12">
    <location>
        <begin position="838"/>
        <end position="1059"/>
    </location>
</feature>
<dbReference type="InterPro" id="IPR009057">
    <property type="entry name" value="Homeodomain-like_sf"/>
</dbReference>
<dbReference type="InterPro" id="IPR004358">
    <property type="entry name" value="Sig_transdc_His_kin-like_C"/>
</dbReference>
<reference evidence="14 15" key="1">
    <citation type="submission" date="2018-09" db="EMBL/GenBank/DDBJ databases">
        <title>Genome sequencing of strain 6GH32-13.</title>
        <authorList>
            <person name="Weon H.-Y."/>
            <person name="Heo J."/>
            <person name="Kwon S.-W."/>
        </authorList>
    </citation>
    <scope>NUCLEOTIDE SEQUENCE [LARGE SCALE GENOMIC DNA]</scope>
    <source>
        <strain evidence="14 15">5GH32-13</strain>
    </source>
</reference>
<keyword evidence="15" id="KW-1185">Reference proteome</keyword>
<dbReference type="Gene3D" id="3.40.50.2300">
    <property type="match status" value="1"/>
</dbReference>
<keyword evidence="6" id="KW-0805">Transcription regulation</keyword>
<dbReference type="Proteomes" id="UP000263900">
    <property type="component" value="Chromosome"/>
</dbReference>
<feature type="transmembrane region" description="Helical" evidence="10">
    <location>
        <begin position="795"/>
        <end position="817"/>
    </location>
</feature>
<dbReference type="KEGG" id="pseg:D3H65_32525"/>
<keyword evidence="7" id="KW-0238">DNA-binding</keyword>
<dbReference type="PANTHER" id="PTHR43547">
    <property type="entry name" value="TWO-COMPONENT HISTIDINE KINASE"/>
    <property type="match status" value="1"/>
</dbReference>
<evidence type="ECO:0000256" key="7">
    <source>
        <dbReference type="ARBA" id="ARBA00023125"/>
    </source>
</evidence>
<evidence type="ECO:0000256" key="6">
    <source>
        <dbReference type="ARBA" id="ARBA00023015"/>
    </source>
</evidence>
<dbReference type="PROSITE" id="PS50110">
    <property type="entry name" value="RESPONSE_REGULATORY"/>
    <property type="match status" value="1"/>
</dbReference>
<dbReference type="Gene3D" id="1.10.10.60">
    <property type="entry name" value="Homeodomain-like"/>
    <property type="match status" value="1"/>
</dbReference>
<dbReference type="Gene3D" id="2.130.10.10">
    <property type="entry name" value="YVTN repeat-like/Quinoprotein amine dehydrogenase"/>
    <property type="match status" value="2"/>
</dbReference>
<dbReference type="FunFam" id="3.30.565.10:FF:000006">
    <property type="entry name" value="Sensor histidine kinase WalK"/>
    <property type="match status" value="1"/>
</dbReference>
<evidence type="ECO:0000256" key="8">
    <source>
        <dbReference type="ARBA" id="ARBA00023163"/>
    </source>
</evidence>
<accession>A0A3B7MYY3</accession>
<name>A0A3B7MYY3_9BACT</name>
<comment type="catalytic activity">
    <reaction evidence="1">
        <text>ATP + protein L-histidine = ADP + protein N-phospho-L-histidine.</text>
        <dbReference type="EC" id="2.7.13.3"/>
    </reaction>
</comment>
<dbReference type="InterPro" id="IPR018060">
    <property type="entry name" value="HTH_AraC"/>
</dbReference>
<dbReference type="OrthoDB" id="1489484at2"/>
<evidence type="ECO:0000259" key="11">
    <source>
        <dbReference type="PROSITE" id="PS01124"/>
    </source>
</evidence>
<keyword evidence="10" id="KW-0472">Membrane</keyword>
<keyword evidence="8" id="KW-0804">Transcription</keyword>
<evidence type="ECO:0000256" key="3">
    <source>
        <dbReference type="ARBA" id="ARBA00022553"/>
    </source>
</evidence>
<dbReference type="SUPFAM" id="SSF52172">
    <property type="entry name" value="CheY-like"/>
    <property type="match status" value="1"/>
</dbReference>
<dbReference type="InterPro" id="IPR011123">
    <property type="entry name" value="Y_Y_Y"/>
</dbReference>
<feature type="domain" description="HTH araC/xylS-type" evidence="11">
    <location>
        <begin position="1254"/>
        <end position="1353"/>
    </location>
</feature>
<keyword evidence="10" id="KW-0812">Transmembrane</keyword>
<evidence type="ECO:0000313" key="15">
    <source>
        <dbReference type="Proteomes" id="UP000263900"/>
    </source>
</evidence>
<dbReference type="EMBL" id="CP032157">
    <property type="protein sequence ID" value="AXY78429.1"/>
    <property type="molecule type" value="Genomic_DNA"/>
</dbReference>
<sequence>MKLPYMKKYTRPSILYPVLLAALLLAGLLPCMAQQAAFRHLTVEHGLSQNAVIAISQDNLGFIWIGTPNGLNRYDGYRIKQYQSRPNDSTTLSANSVLALLNDSRKNMWAGTQDGLNRYDARLDRFTRIKSPIEKPLAFYVLYEDRKGRIWAGTDYGLFVVDAALPGVLQPVLLPGQQAIDQQWNVRTIYQDRNGALWIGATAGLLLMQETGASRQFIHFKHQPADPRSISADFVTSLAEDRYGKLWVGTHSNGLNLYDAQQKTFSHFLHNNNDPQSIISNTIRKVLLDKEGHLWVGTQEGLSILDEAGKLLYSYQQNDADPGSLSHNSVHSLFQDFTGNMWIGTYFGGANYAYAVNTRFSVIRKKDEPGFLNNNVISSITEDEKKNLWIGTEGGGLNYYDRSTGRFTSYRHNPGDPGSIGSNLIKVVYRDWQGQIWCGTHGGGLNLFDPVHKKFTRYLYEDNNPAYLNAEIVSIYEDTKGRLWVGSTMGIKLYDKSPQGLTPVHLPLTSHPVFANTAKYFFEDDKNRLWISTNSGLFLLRNDSIQKLSDNIVNCVMQDKYTQVWWGLQQAGLARFDESSQKPVYLTQPEKISSRNIFGILEDNQQNLWLSSDNGLLKFNPPQNQLQLFTVSDGLAGNAFNYNSFFKDSKGAFYFGGFNGITWFAPDKIVSNPRAGNTVLTGLKLFNKQIVPGDSTGLLKENIAGIDHLTLKHNQNVINLEFALINYIKSNKNSYAYKLQGYDKDWVYTNTPVASYVNLPSGDYDFIVKGANNDGVWSNPIQLPIEVLPPFWNTWWAWIIYTLIAIGIIFLLSRYIFLRELFKKEDELHQVKLNFFTNVSHEIRTHLTLIMAPVEKMQESEDTSGFARQQLDSIHKNANRLLKLVSELMDFRKAETGHLKLQVAQHDLIPFLEDIYNSFQDIALKKNISTSFIYDGTQLLLWFDREQLEKVFFNLLSNAVRFTPENGQITLQVTETPTEAIIKVMDNGRGIAAEYLDKVFTNFFQVDDHGLQNTGYGIGLALAKNIVFLHKGSITAESIPAANDQTGHTTFIVRLFKDNRHFNQVKATDQPPVPIPAALPAANPVPNELQPAAGQQPTLLIVEDNVELRNIIKEKFAGQFHVLEAPDGAKGLQLAVHEIPDIIISDVMMPQMDGFEFCRHIKTDHRTSHIPVILLTARSTQTDHVSGLETGANIYMTKPFSTKVLELNVRNLLLAREQWRRLFMQQLHTAVSPTTPVPVPKEPVVNTIEQAFLEQVVRIVEENLDNQEFGVDMLSRKVAMSAPILYKKIKAVSNMSVNDFIKSIRLKRAAELLREKQLNVFEVAQAVGYNDRKYFSKEFKKQFGTTPSEYTGEALKDQ</sequence>
<dbReference type="FunFam" id="1.10.287.130:FF:000045">
    <property type="entry name" value="Two-component system sensor histidine kinase/response regulator"/>
    <property type="match status" value="1"/>
</dbReference>
<dbReference type="InterPro" id="IPR011006">
    <property type="entry name" value="CheY-like_superfamily"/>
</dbReference>
<dbReference type="Gene3D" id="1.10.287.130">
    <property type="match status" value="1"/>
</dbReference>
<dbReference type="Pfam" id="PF07494">
    <property type="entry name" value="Reg_prop"/>
    <property type="match status" value="6"/>
</dbReference>
<dbReference type="GO" id="GO:0003700">
    <property type="term" value="F:DNA-binding transcription factor activity"/>
    <property type="evidence" value="ECO:0007669"/>
    <property type="project" value="InterPro"/>
</dbReference>
<dbReference type="InterPro" id="IPR013783">
    <property type="entry name" value="Ig-like_fold"/>
</dbReference>
<dbReference type="SUPFAM" id="SSF47384">
    <property type="entry name" value="Homodimeric domain of signal transducing histidine kinase"/>
    <property type="match status" value="1"/>
</dbReference>
<dbReference type="GO" id="GO:0043565">
    <property type="term" value="F:sequence-specific DNA binding"/>
    <property type="evidence" value="ECO:0007669"/>
    <property type="project" value="InterPro"/>
</dbReference>
<dbReference type="Pfam" id="PF00512">
    <property type="entry name" value="HisKA"/>
    <property type="match status" value="1"/>
</dbReference>
<protein>
    <recommendedName>
        <fullName evidence="2">histidine kinase</fullName>
        <ecNumber evidence="2">2.7.13.3</ecNumber>
    </recommendedName>
</protein>
<dbReference type="SUPFAM" id="SSF46689">
    <property type="entry name" value="Homeodomain-like"/>
    <property type="match status" value="1"/>
</dbReference>
<dbReference type="InterPro" id="IPR015943">
    <property type="entry name" value="WD40/YVTN_repeat-like_dom_sf"/>
</dbReference>
<keyword evidence="5 14" id="KW-0418">Kinase</keyword>
<dbReference type="FunFam" id="2.60.40.10:FF:000791">
    <property type="entry name" value="Two-component system sensor histidine kinase/response regulator"/>
    <property type="match status" value="1"/>
</dbReference>
<dbReference type="SMART" id="SM00388">
    <property type="entry name" value="HisKA"/>
    <property type="match status" value="1"/>
</dbReference>
<dbReference type="Gene3D" id="2.60.40.10">
    <property type="entry name" value="Immunoglobulins"/>
    <property type="match status" value="1"/>
</dbReference>
<organism evidence="14 15">
    <name type="scientific">Paraflavitalea soli</name>
    <dbReference type="NCBI Taxonomy" id="2315862"/>
    <lineage>
        <taxon>Bacteria</taxon>
        <taxon>Pseudomonadati</taxon>
        <taxon>Bacteroidota</taxon>
        <taxon>Chitinophagia</taxon>
        <taxon>Chitinophagales</taxon>
        <taxon>Chitinophagaceae</taxon>
        <taxon>Paraflavitalea</taxon>
    </lineage>
</organism>
<dbReference type="Pfam" id="PF00072">
    <property type="entry name" value="Response_reg"/>
    <property type="match status" value="1"/>
</dbReference>
<evidence type="ECO:0000259" key="13">
    <source>
        <dbReference type="PROSITE" id="PS50110"/>
    </source>
</evidence>
<dbReference type="InterPro" id="IPR036097">
    <property type="entry name" value="HisK_dim/P_sf"/>
</dbReference>
<dbReference type="PROSITE" id="PS01124">
    <property type="entry name" value="HTH_ARAC_FAMILY_2"/>
    <property type="match status" value="1"/>
</dbReference>
<dbReference type="GO" id="GO:0000155">
    <property type="term" value="F:phosphorelay sensor kinase activity"/>
    <property type="evidence" value="ECO:0007669"/>
    <property type="project" value="InterPro"/>
</dbReference>
<dbReference type="InterPro" id="IPR003661">
    <property type="entry name" value="HisK_dim/P_dom"/>
</dbReference>
<evidence type="ECO:0000313" key="14">
    <source>
        <dbReference type="EMBL" id="AXY78429.1"/>
    </source>
</evidence>
<evidence type="ECO:0000259" key="12">
    <source>
        <dbReference type="PROSITE" id="PS50109"/>
    </source>
</evidence>